<evidence type="ECO:0000313" key="1">
    <source>
        <dbReference type="EMBL" id="ANC50528.1"/>
    </source>
</evidence>
<gene>
    <name evidence="1" type="ORF">CP97_14842</name>
</gene>
<dbReference type="AlphaFoldDB" id="A0A168M3D9"/>
<reference evidence="1 2" key="1">
    <citation type="journal article" date="2015" name="Int. J. Syst. Evol. Microbiol.">
        <title>Erythrobacter atlanticus sp. nov., a bacterium from ocean sediment able to degrade polycyclic aromatic hydrocarbons.</title>
        <authorList>
            <person name="Zhuang L."/>
            <person name="Liu Y."/>
            <person name="Wang L."/>
            <person name="Wang W."/>
            <person name="Shao Z."/>
        </authorList>
    </citation>
    <scope>NUCLEOTIDE SEQUENCE [LARGE SCALE GENOMIC DNA]</scope>
    <source>
        <strain evidence="2">s21-N3</strain>
    </source>
</reference>
<sequence length="37" mass="4260">MSLTVERVRKVWLTRHRRGADDLQLIRPAAADLMRAG</sequence>
<name>A0A168M3D9_9SPHN</name>
<keyword evidence="2" id="KW-1185">Reference proteome</keyword>
<reference evidence="2" key="2">
    <citation type="submission" date="2015-04" db="EMBL/GenBank/DDBJ databases">
        <title>The complete genome sequence of Erythrobacter sp. s21-N3.</title>
        <authorList>
            <person name="Zhuang L."/>
            <person name="Liu Y."/>
            <person name="Shao Z."/>
        </authorList>
    </citation>
    <scope>NUCLEOTIDE SEQUENCE [LARGE SCALE GENOMIC DNA]</scope>
    <source>
        <strain evidence="2">s21-N3</strain>
    </source>
</reference>
<accession>A0A168M3D9</accession>
<evidence type="ECO:0000313" key="2">
    <source>
        <dbReference type="Proteomes" id="UP000059113"/>
    </source>
</evidence>
<organism evidence="1 2">
    <name type="scientific">Aurantiacibacter atlanticus</name>
    <dbReference type="NCBI Taxonomy" id="1648404"/>
    <lineage>
        <taxon>Bacteria</taxon>
        <taxon>Pseudomonadati</taxon>
        <taxon>Pseudomonadota</taxon>
        <taxon>Alphaproteobacteria</taxon>
        <taxon>Sphingomonadales</taxon>
        <taxon>Erythrobacteraceae</taxon>
        <taxon>Aurantiacibacter</taxon>
    </lineage>
</organism>
<protein>
    <submittedName>
        <fullName evidence="1">Uncharacterized protein</fullName>
    </submittedName>
</protein>
<dbReference type="EMBL" id="CP011310">
    <property type="protein sequence ID" value="ANC50528.1"/>
    <property type="molecule type" value="Genomic_DNA"/>
</dbReference>
<dbReference type="KEGG" id="ery:CP97_14842"/>
<dbReference type="Proteomes" id="UP000059113">
    <property type="component" value="Chromosome"/>
</dbReference>
<proteinExistence type="predicted"/>